<evidence type="ECO:0000256" key="6">
    <source>
        <dbReference type="PIRSR" id="PIRSR000137-2"/>
    </source>
</evidence>
<feature type="binding site" evidence="6">
    <location>
        <position position="163"/>
    </location>
    <ligand>
        <name>FAD</name>
        <dbReference type="ChEBI" id="CHEBI:57692"/>
    </ligand>
</feature>
<reference evidence="9 10" key="1">
    <citation type="submission" date="2024-11" db="EMBL/GenBank/DDBJ databases">
        <title>Chromosome-level genome assembly of Eucalyptus globulus Labill. provides insights into its genome evolution.</title>
        <authorList>
            <person name="Li X."/>
        </authorList>
    </citation>
    <scope>NUCLEOTIDE SEQUENCE [LARGE SCALE GENOMIC DNA]</scope>
    <source>
        <strain evidence="9">CL2024</strain>
        <tissue evidence="9">Fresh tender leaves</tissue>
    </source>
</reference>
<dbReference type="PIRSF" id="PIRSF000137">
    <property type="entry name" value="Alcohol_oxidase"/>
    <property type="match status" value="1"/>
</dbReference>
<dbReference type="InterPro" id="IPR000172">
    <property type="entry name" value="GMC_OxRdtase_N"/>
</dbReference>
<gene>
    <name evidence="9" type="ORF">ACJRO7_028544</name>
</gene>
<comment type="similarity">
    <text evidence="2">Belongs to the GMC oxidoreductase family.</text>
</comment>
<keyword evidence="4" id="KW-0732">Signal</keyword>
<feature type="binding site" evidence="6">
    <location>
        <position position="276"/>
    </location>
    <ligand>
        <name>FAD</name>
        <dbReference type="ChEBI" id="CHEBI:57692"/>
    </ligand>
</feature>
<keyword evidence="5 6" id="KW-0274">FAD</keyword>
<keyword evidence="3" id="KW-0285">Flavoprotein</keyword>
<evidence type="ECO:0000313" key="9">
    <source>
        <dbReference type="EMBL" id="KAL3731680.1"/>
    </source>
</evidence>
<sequence length="576" mass="62657">MPSIAPVALRYLIKRETAVRTNKYITSSSLPIGAGEGPNMGILHKIHPLPIGSILLLHILSSFPCTLSQGNRPPYMTSDLKEISGKSFDYIIVGGGTAGCPLAATLSEKFSVLLVERGGSPYENPLVMDRRNYGFSLLNTDEYSSVAQSFISREGVANHRGRVLGGSSAINGGFYSRASPDFVKRVGWDVELVDDAYRWVESRVVFQPQLTPWQFVAEFGFLEAGIFPYNFYTLEHVEGTKIGGSVFDNYGTRHTSADLLEAGNTENLTVLLNSTVRNLLLSNHSDGNETQAYGISFIKSDGSLEESYEAYLNCANDSTLSGEVILAAGSLGSPQILLLSGVGPPELLEKFNISVQSGLREVGQGMQDNPCVALLADAKPQNRLPEPPVVAGIAHGLKFIIEAGILPVGLNATRMPVAIKYAFPASRGTLELNSTDPRQNPVVTFNYLSEEQDMKACIEMAQLLQSVVRSPAISVFQGVEHKEDEPSGDEELANFCKQNVRTFYHYHGGCAAGSVVDEDYRVYGVEGLRVVDGSTLLESPGTNPMATLMMLGRYQGIKILRERGQFDTSNTQDHRP</sequence>
<dbReference type="Gene3D" id="3.50.50.60">
    <property type="entry name" value="FAD/NAD(P)-binding domain"/>
    <property type="match status" value="1"/>
</dbReference>
<feature type="binding site" evidence="6">
    <location>
        <position position="533"/>
    </location>
    <ligand>
        <name>FAD</name>
        <dbReference type="ChEBI" id="CHEBI:57692"/>
    </ligand>
</feature>
<name>A0ABD3JVI4_EUCGL</name>
<dbReference type="PROSITE" id="PS00624">
    <property type="entry name" value="GMC_OXRED_2"/>
    <property type="match status" value="1"/>
</dbReference>
<dbReference type="SUPFAM" id="SSF51905">
    <property type="entry name" value="FAD/NAD(P)-binding domain"/>
    <property type="match status" value="1"/>
</dbReference>
<dbReference type="InterPro" id="IPR051871">
    <property type="entry name" value="GMC_Oxidoreductase-Related"/>
</dbReference>
<evidence type="ECO:0000256" key="1">
    <source>
        <dbReference type="ARBA" id="ARBA00001974"/>
    </source>
</evidence>
<comment type="cofactor">
    <cofactor evidence="1 6">
        <name>FAD</name>
        <dbReference type="ChEBI" id="CHEBI:57692"/>
    </cofactor>
</comment>
<evidence type="ECO:0000256" key="5">
    <source>
        <dbReference type="ARBA" id="ARBA00022827"/>
    </source>
</evidence>
<comment type="caution">
    <text evidence="9">The sequence shown here is derived from an EMBL/GenBank/DDBJ whole genome shotgun (WGS) entry which is preliminary data.</text>
</comment>
<dbReference type="Pfam" id="PF00732">
    <property type="entry name" value="GMC_oxred_N"/>
    <property type="match status" value="1"/>
</dbReference>
<keyword evidence="10" id="KW-1185">Reference proteome</keyword>
<evidence type="ECO:0000256" key="4">
    <source>
        <dbReference type="ARBA" id="ARBA00022729"/>
    </source>
</evidence>
<organism evidence="9 10">
    <name type="scientific">Eucalyptus globulus</name>
    <name type="common">Tasmanian blue gum</name>
    <dbReference type="NCBI Taxonomy" id="34317"/>
    <lineage>
        <taxon>Eukaryota</taxon>
        <taxon>Viridiplantae</taxon>
        <taxon>Streptophyta</taxon>
        <taxon>Embryophyta</taxon>
        <taxon>Tracheophyta</taxon>
        <taxon>Spermatophyta</taxon>
        <taxon>Magnoliopsida</taxon>
        <taxon>eudicotyledons</taxon>
        <taxon>Gunneridae</taxon>
        <taxon>Pentapetalae</taxon>
        <taxon>rosids</taxon>
        <taxon>malvids</taxon>
        <taxon>Myrtales</taxon>
        <taxon>Myrtaceae</taxon>
        <taxon>Myrtoideae</taxon>
        <taxon>Eucalypteae</taxon>
        <taxon>Eucalyptus</taxon>
    </lineage>
</organism>
<evidence type="ECO:0000259" key="8">
    <source>
        <dbReference type="PROSITE" id="PS00624"/>
    </source>
</evidence>
<dbReference type="InterPro" id="IPR012132">
    <property type="entry name" value="GMC_OxRdtase"/>
</dbReference>
<dbReference type="Pfam" id="PF05199">
    <property type="entry name" value="GMC_oxred_C"/>
    <property type="match status" value="1"/>
</dbReference>
<dbReference type="EMBL" id="JBJKBG010000007">
    <property type="protein sequence ID" value="KAL3731680.1"/>
    <property type="molecule type" value="Genomic_DNA"/>
</dbReference>
<feature type="disulfide bond" evidence="7">
    <location>
        <begin position="457"/>
        <end position="496"/>
    </location>
</feature>
<protein>
    <recommendedName>
        <fullName evidence="8">Glucose-methanol-choline oxidoreductase N-terminal domain-containing protein</fullName>
    </recommendedName>
</protein>
<dbReference type="PANTHER" id="PTHR45968">
    <property type="entry name" value="OSJNBA0019K04.7 PROTEIN"/>
    <property type="match status" value="1"/>
</dbReference>
<accession>A0ABD3JVI4</accession>
<dbReference type="InterPro" id="IPR007867">
    <property type="entry name" value="GMC_OxRtase_C"/>
</dbReference>
<dbReference type="SUPFAM" id="SSF54373">
    <property type="entry name" value="FAD-linked reductases, C-terminal domain"/>
    <property type="match status" value="1"/>
</dbReference>
<evidence type="ECO:0000313" key="10">
    <source>
        <dbReference type="Proteomes" id="UP001634007"/>
    </source>
</evidence>
<dbReference type="AlphaFoldDB" id="A0ABD3JVI4"/>
<evidence type="ECO:0000256" key="7">
    <source>
        <dbReference type="PIRSR" id="PIRSR000137-3"/>
    </source>
</evidence>
<dbReference type="Gene3D" id="3.30.410.40">
    <property type="match status" value="1"/>
</dbReference>
<feature type="domain" description="Glucose-methanol-choline oxidoreductase N-terminal" evidence="8">
    <location>
        <begin position="329"/>
        <end position="343"/>
    </location>
</feature>
<evidence type="ECO:0000256" key="2">
    <source>
        <dbReference type="ARBA" id="ARBA00010790"/>
    </source>
</evidence>
<dbReference type="Proteomes" id="UP001634007">
    <property type="component" value="Unassembled WGS sequence"/>
</dbReference>
<dbReference type="InterPro" id="IPR036188">
    <property type="entry name" value="FAD/NAD-bd_sf"/>
</dbReference>
<evidence type="ECO:0000256" key="3">
    <source>
        <dbReference type="ARBA" id="ARBA00022630"/>
    </source>
</evidence>
<dbReference type="PANTHER" id="PTHR45968:SF19">
    <property type="entry name" value="GLUCOSE-METHANOL-CHOLINE (GMC) OXIDOREDUCTASE FAMILY PROTEIN"/>
    <property type="match status" value="1"/>
</dbReference>
<proteinExistence type="inferred from homology"/>
<keyword evidence="7" id="KW-1015">Disulfide bond</keyword>